<evidence type="ECO:0000256" key="1">
    <source>
        <dbReference type="SAM" id="Coils"/>
    </source>
</evidence>
<evidence type="ECO:0000313" key="4">
    <source>
        <dbReference type="Proteomes" id="UP000679779"/>
    </source>
</evidence>
<dbReference type="Gene3D" id="1.10.287.470">
    <property type="entry name" value="Helix hairpin bin"/>
    <property type="match status" value="1"/>
</dbReference>
<proteinExistence type="predicted"/>
<protein>
    <submittedName>
        <fullName evidence="3">Cation efflux system protein</fullName>
    </submittedName>
</protein>
<dbReference type="Gene3D" id="2.40.50.100">
    <property type="match status" value="1"/>
</dbReference>
<accession>A0A920CFA6</accession>
<reference evidence="3" key="1">
    <citation type="submission" date="2021-03" db="EMBL/GenBank/DDBJ databases">
        <title>Antimicrobial resistance genes in bacteria isolated from Japanese honey, and their potential for conferring macrolide and lincosamide resistance in the American foulbrood pathogen Paenibacillus larvae.</title>
        <authorList>
            <person name="Okamoto M."/>
            <person name="Kumagai M."/>
            <person name="Kanamori H."/>
            <person name="Takamatsu D."/>
        </authorList>
    </citation>
    <scope>NUCLEOTIDE SEQUENCE</scope>
    <source>
        <strain evidence="3">J2TS6</strain>
    </source>
</reference>
<sequence>MEDNITPSRKRKIRLIAGLFTGLLLLFTFAGNTLQSLTMPKVLTITVSKGAMTHAYEESAEAIPVEIRALSNPAGWKVNHILVKKGDAVQKGQALIQYEGRDVQQQLADEKSALRKLELSMEQLQYNVMQAMQAEDEAARISAAAALESAKVDVSVQQKHIQNLQEQLADNQQITAPFDGIIMDVGALEGFSSTGKPDVVIANAAKGYKAELLMPSEVASLLAVGETLKDIKLADQEEHPPITGIVEKIGGAGGSTGSTINDSADSELNGLGGKAPSSMKQVEILLKDSSLHGGEQLRVNIAKSTNGDAILVPKEAIHKDQEGTYVFTLQEKEGPLGNAYYAVRTNVKVIDSNDTTSAVTEGLFDEQEVIVDSNDLIVDGTRVHK</sequence>
<dbReference type="AlphaFoldDB" id="A0A920CFA6"/>
<feature type="coiled-coil region" evidence="1">
    <location>
        <begin position="107"/>
        <end position="167"/>
    </location>
</feature>
<comment type="caution">
    <text evidence="3">The sequence shown here is derived from an EMBL/GenBank/DDBJ whole genome shotgun (WGS) entry which is preliminary data.</text>
</comment>
<dbReference type="EMBL" id="BORQ01000013">
    <property type="protein sequence ID" value="GIO34794.1"/>
    <property type="molecule type" value="Genomic_DNA"/>
</dbReference>
<dbReference type="Pfam" id="PF25989">
    <property type="entry name" value="YknX_C"/>
    <property type="match status" value="1"/>
</dbReference>
<keyword evidence="4" id="KW-1185">Reference proteome</keyword>
<dbReference type="InterPro" id="IPR058637">
    <property type="entry name" value="YknX-like_C"/>
</dbReference>
<organism evidence="3 4">
    <name type="scientific">Paenibacillus albilobatus</name>
    <dbReference type="NCBI Taxonomy" id="2716884"/>
    <lineage>
        <taxon>Bacteria</taxon>
        <taxon>Bacillati</taxon>
        <taxon>Bacillota</taxon>
        <taxon>Bacilli</taxon>
        <taxon>Bacillales</taxon>
        <taxon>Paenibacillaceae</taxon>
        <taxon>Paenibacillus</taxon>
    </lineage>
</organism>
<feature type="domain" description="YknX-like C-terminal permuted SH3-like" evidence="2">
    <location>
        <begin position="310"/>
        <end position="384"/>
    </location>
</feature>
<dbReference type="RefSeq" id="WP_160045164.1">
    <property type="nucleotide sequence ID" value="NZ_BORQ01000013.1"/>
</dbReference>
<keyword evidence="1" id="KW-0175">Coiled coil</keyword>
<gene>
    <name evidence="3" type="ORF">J2TS6_59350</name>
</gene>
<dbReference type="Proteomes" id="UP000679779">
    <property type="component" value="Unassembled WGS sequence"/>
</dbReference>
<dbReference type="Gene3D" id="2.40.420.20">
    <property type="match status" value="1"/>
</dbReference>
<dbReference type="PANTHER" id="PTHR30469">
    <property type="entry name" value="MULTIDRUG RESISTANCE PROTEIN MDTA"/>
    <property type="match status" value="1"/>
</dbReference>
<dbReference type="GO" id="GO:0015562">
    <property type="term" value="F:efflux transmembrane transporter activity"/>
    <property type="evidence" value="ECO:0007669"/>
    <property type="project" value="TreeGrafter"/>
</dbReference>
<evidence type="ECO:0000313" key="3">
    <source>
        <dbReference type="EMBL" id="GIO34794.1"/>
    </source>
</evidence>
<evidence type="ECO:0000259" key="2">
    <source>
        <dbReference type="Pfam" id="PF25989"/>
    </source>
</evidence>
<dbReference type="GO" id="GO:1990281">
    <property type="term" value="C:efflux pump complex"/>
    <property type="evidence" value="ECO:0007669"/>
    <property type="project" value="TreeGrafter"/>
</dbReference>
<name>A0A920CFA6_9BACL</name>
<dbReference type="SUPFAM" id="SSF111369">
    <property type="entry name" value="HlyD-like secretion proteins"/>
    <property type="match status" value="1"/>
</dbReference>
<dbReference type="PANTHER" id="PTHR30469:SF15">
    <property type="entry name" value="HLYD FAMILY OF SECRETION PROTEINS"/>
    <property type="match status" value="1"/>
</dbReference>